<keyword evidence="1" id="KW-0732">Signal</keyword>
<comment type="caution">
    <text evidence="2">The sequence shown here is derived from an EMBL/GenBank/DDBJ whole genome shotgun (WGS) entry which is preliminary data.</text>
</comment>
<dbReference type="Proteomes" id="UP001266099">
    <property type="component" value="Unassembled WGS sequence"/>
</dbReference>
<keyword evidence="3" id="KW-1185">Reference proteome</keyword>
<feature type="chain" id="PRO_5046745860" evidence="1">
    <location>
        <begin position="30"/>
        <end position="335"/>
    </location>
</feature>
<organism evidence="2 3">
    <name type="scientific">Arcanobacterium hippocoleae</name>
    <dbReference type="NCBI Taxonomy" id="149017"/>
    <lineage>
        <taxon>Bacteria</taxon>
        <taxon>Bacillati</taxon>
        <taxon>Actinomycetota</taxon>
        <taxon>Actinomycetes</taxon>
        <taxon>Actinomycetales</taxon>
        <taxon>Actinomycetaceae</taxon>
        <taxon>Arcanobacterium</taxon>
    </lineage>
</organism>
<reference evidence="2 3" key="1">
    <citation type="submission" date="2023-07" db="EMBL/GenBank/DDBJ databases">
        <title>Sequencing the genomes of 1000 actinobacteria strains.</title>
        <authorList>
            <person name="Klenk H.-P."/>
        </authorList>
    </citation>
    <scope>NUCLEOTIDE SEQUENCE [LARGE SCALE GENOMIC DNA]</scope>
    <source>
        <strain evidence="2 3">DSM 15539</strain>
    </source>
</reference>
<evidence type="ECO:0000256" key="1">
    <source>
        <dbReference type="SAM" id="SignalP"/>
    </source>
</evidence>
<evidence type="ECO:0000313" key="3">
    <source>
        <dbReference type="Proteomes" id="UP001266099"/>
    </source>
</evidence>
<evidence type="ECO:0000313" key="2">
    <source>
        <dbReference type="EMBL" id="MDR6939371.1"/>
    </source>
</evidence>
<dbReference type="EMBL" id="JAVDUJ010000001">
    <property type="protein sequence ID" value="MDR6939371.1"/>
    <property type="molecule type" value="Genomic_DNA"/>
</dbReference>
<protein>
    <submittedName>
        <fullName evidence="2">Uncharacterized protein</fullName>
    </submittedName>
</protein>
<feature type="signal peptide" evidence="1">
    <location>
        <begin position="1"/>
        <end position="29"/>
    </location>
</feature>
<dbReference type="RefSeq" id="WP_309956008.1">
    <property type="nucleotide sequence ID" value="NZ_JAVDUJ010000001.1"/>
</dbReference>
<accession>A0ABU1T285</accession>
<proteinExistence type="predicted"/>
<name>A0ABU1T285_9ACTO</name>
<gene>
    <name evidence="2" type="ORF">J2S36_000914</name>
</gene>
<sequence length="335" mass="35918">MKLQKITKLAAASICALVLPFSSARIAQADENYNSESVTVADSLTARKAVTIESDTLNQLIEPTTTVAENLAFSFESSVITALPTAQDIAIQTMANDESIELSLPDFGWGGVEDTLPKLINKTQEVLPNPTDNGIQLLWTIKEGKGTEILRIDSEIPQGSKWVIEVDGSLSLVRQSESGVTEVLISSGTPWAIDANGKNLPTHYEIHDGDIFQLVNTDGAVFPIVADPNWAWWGSLALCVADIVTIFVPGTQIIKAAKASKAAAFIAKSPQLKKAIDSLGGLNAAMSKLLGKLRGAKYGQATERAITKILDIGKERFFDILGIGGCYGVYANWGR</sequence>